<evidence type="ECO:0000256" key="4">
    <source>
        <dbReference type="ARBA" id="ARBA00023136"/>
    </source>
</evidence>
<keyword evidence="3 5" id="KW-1133">Transmembrane helix</keyword>
<feature type="transmembrane region" description="Helical" evidence="5">
    <location>
        <begin position="89"/>
        <end position="113"/>
    </location>
</feature>
<sequence>MFRWRTYDTFDLIINIIGFSAIFMYKKSADGFDNPLLEYITGGIGFYILDTTMGKSPFAWFIACMSYMTTEQQWITFKLWLTSYISNEIFAYTIAASIAFTATYSLHGMYLLFFSHVLGDNQRAKLHVKKVQENKHVPFEKIMDALPTMFKNLLTLAYPFMGIIVLYSFKTTNGLRFDKLPTFTERFWSLLSVILTNEVLFYYSHRALHHPKLYAKFHKKHHEFTSPVGAVAIYCTQIEFLVSDLLPLGVGLLFPYAAHAHFALTWIIAANIATQVHHSGMHMPYALGIDEQPTYHDLHHKHFNYNYGAIGILDKIHGTEYITKDVIS</sequence>
<dbReference type="EMBL" id="MN740560">
    <property type="protein sequence ID" value="QHU33654.1"/>
    <property type="molecule type" value="Genomic_DNA"/>
</dbReference>
<dbReference type="InterPro" id="IPR006694">
    <property type="entry name" value="Fatty_acid_hydroxylase"/>
</dbReference>
<evidence type="ECO:0000256" key="1">
    <source>
        <dbReference type="ARBA" id="ARBA00004370"/>
    </source>
</evidence>
<feature type="transmembrane region" description="Helical" evidence="5">
    <location>
        <begin position="254"/>
        <end position="273"/>
    </location>
</feature>
<comment type="subcellular location">
    <subcellularLocation>
        <location evidence="1">Membrane</location>
    </subcellularLocation>
</comment>
<accession>A0A6C0LVR3</accession>
<keyword evidence="4 5" id="KW-0472">Membrane</keyword>
<dbReference type="GO" id="GO:0008610">
    <property type="term" value="P:lipid biosynthetic process"/>
    <property type="evidence" value="ECO:0007669"/>
    <property type="project" value="InterPro"/>
</dbReference>
<evidence type="ECO:0000256" key="2">
    <source>
        <dbReference type="ARBA" id="ARBA00022692"/>
    </source>
</evidence>
<protein>
    <recommendedName>
        <fullName evidence="6">Fatty acid hydroxylase domain-containing protein</fullName>
    </recommendedName>
</protein>
<dbReference type="PANTHER" id="PTHR11863">
    <property type="entry name" value="STEROL DESATURASE"/>
    <property type="match status" value="1"/>
</dbReference>
<dbReference type="InterPro" id="IPR050307">
    <property type="entry name" value="Sterol_Desaturase_Related"/>
</dbReference>
<reference evidence="7" key="1">
    <citation type="journal article" date="2020" name="Nature">
        <title>Giant virus diversity and host interactions through global metagenomics.</title>
        <authorList>
            <person name="Schulz F."/>
            <person name="Roux S."/>
            <person name="Paez-Espino D."/>
            <person name="Jungbluth S."/>
            <person name="Walsh D.A."/>
            <person name="Denef V.J."/>
            <person name="McMahon K.D."/>
            <person name="Konstantinidis K.T."/>
            <person name="Eloe-Fadrosh E.A."/>
            <person name="Kyrpides N.C."/>
            <person name="Woyke T."/>
        </authorList>
    </citation>
    <scope>NUCLEOTIDE SEQUENCE</scope>
    <source>
        <strain evidence="7">GVMAG-S-1016704-121</strain>
    </source>
</reference>
<evidence type="ECO:0000256" key="3">
    <source>
        <dbReference type="ARBA" id="ARBA00022989"/>
    </source>
</evidence>
<feature type="transmembrane region" description="Helical" evidence="5">
    <location>
        <begin position="149"/>
        <end position="167"/>
    </location>
</feature>
<dbReference type="AlphaFoldDB" id="A0A6C0LVR3"/>
<feature type="transmembrane region" description="Helical" evidence="5">
    <location>
        <begin position="187"/>
        <end position="203"/>
    </location>
</feature>
<evidence type="ECO:0000313" key="7">
    <source>
        <dbReference type="EMBL" id="QHU33654.1"/>
    </source>
</evidence>
<organism evidence="7">
    <name type="scientific">viral metagenome</name>
    <dbReference type="NCBI Taxonomy" id="1070528"/>
    <lineage>
        <taxon>unclassified sequences</taxon>
        <taxon>metagenomes</taxon>
        <taxon>organismal metagenomes</taxon>
    </lineage>
</organism>
<proteinExistence type="predicted"/>
<keyword evidence="2 5" id="KW-0812">Transmembrane</keyword>
<feature type="transmembrane region" description="Helical" evidence="5">
    <location>
        <begin position="7"/>
        <end position="25"/>
    </location>
</feature>
<dbReference type="GO" id="GO:0016020">
    <property type="term" value="C:membrane"/>
    <property type="evidence" value="ECO:0007669"/>
    <property type="project" value="UniProtKB-SubCell"/>
</dbReference>
<evidence type="ECO:0000256" key="5">
    <source>
        <dbReference type="SAM" id="Phobius"/>
    </source>
</evidence>
<feature type="domain" description="Fatty acid hydroxylase" evidence="6">
    <location>
        <begin position="192"/>
        <end position="319"/>
    </location>
</feature>
<dbReference type="Pfam" id="PF04116">
    <property type="entry name" value="FA_hydroxylase"/>
    <property type="match status" value="1"/>
</dbReference>
<dbReference type="GO" id="GO:0016491">
    <property type="term" value="F:oxidoreductase activity"/>
    <property type="evidence" value="ECO:0007669"/>
    <property type="project" value="InterPro"/>
</dbReference>
<evidence type="ECO:0000259" key="6">
    <source>
        <dbReference type="Pfam" id="PF04116"/>
    </source>
</evidence>
<dbReference type="GO" id="GO:0005506">
    <property type="term" value="F:iron ion binding"/>
    <property type="evidence" value="ECO:0007669"/>
    <property type="project" value="InterPro"/>
</dbReference>
<name>A0A6C0LVR3_9ZZZZ</name>